<accession>A0A9N8EMR9</accession>
<evidence type="ECO:0000256" key="1">
    <source>
        <dbReference type="SAM" id="MobiDB-lite"/>
    </source>
</evidence>
<organism evidence="2 3">
    <name type="scientific">Seminavis robusta</name>
    <dbReference type="NCBI Taxonomy" id="568900"/>
    <lineage>
        <taxon>Eukaryota</taxon>
        <taxon>Sar</taxon>
        <taxon>Stramenopiles</taxon>
        <taxon>Ochrophyta</taxon>
        <taxon>Bacillariophyta</taxon>
        <taxon>Bacillariophyceae</taxon>
        <taxon>Bacillariophycidae</taxon>
        <taxon>Naviculales</taxon>
        <taxon>Naviculaceae</taxon>
        <taxon>Seminavis</taxon>
    </lineage>
</organism>
<dbReference type="EMBL" id="CAICTM010001485">
    <property type="protein sequence ID" value="CAB9524046.1"/>
    <property type="molecule type" value="Genomic_DNA"/>
</dbReference>
<dbReference type="InterPro" id="IPR002110">
    <property type="entry name" value="Ankyrin_rpt"/>
</dbReference>
<protein>
    <submittedName>
        <fullName evidence="2">Uncharacterized protein</fullName>
    </submittedName>
</protein>
<evidence type="ECO:0000313" key="2">
    <source>
        <dbReference type="EMBL" id="CAB9524046.1"/>
    </source>
</evidence>
<reference evidence="2" key="1">
    <citation type="submission" date="2020-06" db="EMBL/GenBank/DDBJ databases">
        <authorList>
            <consortium name="Plant Systems Biology data submission"/>
        </authorList>
    </citation>
    <scope>NUCLEOTIDE SEQUENCE</scope>
    <source>
        <strain evidence="2">D6</strain>
    </source>
</reference>
<keyword evidence="3" id="KW-1185">Reference proteome</keyword>
<gene>
    <name evidence="2" type="ORF">SEMRO_1487_G276800.1</name>
</gene>
<dbReference type="Proteomes" id="UP001153069">
    <property type="component" value="Unassembled WGS sequence"/>
</dbReference>
<proteinExistence type="predicted"/>
<evidence type="ECO:0000313" key="3">
    <source>
        <dbReference type="Proteomes" id="UP001153069"/>
    </source>
</evidence>
<feature type="compositionally biased region" description="Basic residues" evidence="1">
    <location>
        <begin position="10"/>
        <end position="25"/>
    </location>
</feature>
<dbReference type="InterPro" id="IPR036770">
    <property type="entry name" value="Ankyrin_rpt-contain_sf"/>
</dbReference>
<name>A0A9N8EMR9_9STRA</name>
<dbReference type="Gene3D" id="1.25.40.20">
    <property type="entry name" value="Ankyrin repeat-containing domain"/>
    <property type="match status" value="1"/>
</dbReference>
<dbReference type="SUPFAM" id="SSF48403">
    <property type="entry name" value="Ankyrin repeat"/>
    <property type="match status" value="1"/>
</dbReference>
<feature type="region of interest" description="Disordered" evidence="1">
    <location>
        <begin position="1"/>
        <end position="28"/>
    </location>
</feature>
<sequence length="349" mass="39306">MSSTTATAWTRRRERSTRKRKKTSKCRSSLQLDLEHAIQMPRGVHRTMDLVRAAHPHDIPALNDYSPLTDVILLTGSTYTRRRGNRIPADLMPTIKSLIQLCHDRGISMDGGRKLGDSIMQRPLVLAAYYGFRDLVEALLDLGSTTVDKADGEDRTAWHAALANPAGQNHILRDCDKEIAQLLVQRGFVTASLKDWKQQHAKGSLMYMNGDAIHGSALLTAIRHKNHAAVQFLVHHGAVLTDRDYLALTRKRGGTAQLEAAVSRLVLDNNQHASSSLQQQHVVIMKCWSIHTDWSFPPTWKVAIQLSSYCGLPREIFEDHVRPYLARDWFYCKEQRNGPLPAPLRASLE</sequence>
<dbReference type="SMART" id="SM00248">
    <property type="entry name" value="ANK"/>
    <property type="match status" value="3"/>
</dbReference>
<comment type="caution">
    <text evidence="2">The sequence shown here is derived from an EMBL/GenBank/DDBJ whole genome shotgun (WGS) entry which is preliminary data.</text>
</comment>
<dbReference type="AlphaFoldDB" id="A0A9N8EMR9"/>